<dbReference type="GO" id="GO:0008939">
    <property type="term" value="F:nicotinate-nucleotide-dimethylbenzimidazole phosphoribosyltransferase activity"/>
    <property type="evidence" value="ECO:0007669"/>
    <property type="project" value="InterPro"/>
</dbReference>
<dbReference type="Proteomes" id="UP000001343">
    <property type="component" value="Unassembled WGS sequence"/>
</dbReference>
<protein>
    <submittedName>
        <fullName evidence="1">Nicotinate-nucleotide--dimethylbenzimidazole phosphoribosyltransferase</fullName>
    </submittedName>
</protein>
<name>A0AA87MNW3_9LEPT</name>
<dbReference type="AlphaFoldDB" id="A0AA87MNW3"/>
<dbReference type="InterPro" id="IPR036087">
    <property type="entry name" value="Nict_dMeBzImd_PRibTrfase_sf"/>
</dbReference>
<sequence length="63" mass="6840">MTKEECNQTLEKRAFISAKEVSNNCNIIGFGEMGIGNTSSASVLKKDLREVTGKGTGLNDQKF</sequence>
<dbReference type="InterPro" id="IPR003200">
    <property type="entry name" value="Nict_dMeBzImd_PRibTrfase"/>
</dbReference>
<proteinExistence type="predicted"/>
<dbReference type="EMBL" id="AKWM02000044">
    <property type="protein sequence ID" value="EKR99812.1"/>
    <property type="molecule type" value="Genomic_DNA"/>
</dbReference>
<evidence type="ECO:0000313" key="2">
    <source>
        <dbReference type="Proteomes" id="UP000001343"/>
    </source>
</evidence>
<evidence type="ECO:0000313" key="1">
    <source>
        <dbReference type="EMBL" id="EKR99812.1"/>
    </source>
</evidence>
<dbReference type="Pfam" id="PF02277">
    <property type="entry name" value="DBI_PRT"/>
    <property type="match status" value="1"/>
</dbReference>
<accession>A0AA87MNW3</accession>
<organism evidence="1 2">
    <name type="scientific">Leptospira mayottensis 200901122</name>
    <dbReference type="NCBI Taxonomy" id="1193010"/>
    <lineage>
        <taxon>Bacteria</taxon>
        <taxon>Pseudomonadati</taxon>
        <taxon>Spirochaetota</taxon>
        <taxon>Spirochaetia</taxon>
        <taxon>Leptospirales</taxon>
        <taxon>Leptospiraceae</taxon>
        <taxon>Leptospira</taxon>
    </lineage>
</organism>
<keyword evidence="1" id="KW-0808">Transferase</keyword>
<reference evidence="1 2" key="1">
    <citation type="journal article" date="2014" name="Int. J. Syst. Evol. Microbiol.">
        <title>Leptospira mayottensis sp. nov., a pathogenic species of the genus Leptospira isolated from humans.</title>
        <authorList>
            <person name="Bourhy P."/>
            <person name="Collet L."/>
            <person name="Brisse S."/>
            <person name="Picardeau M."/>
        </authorList>
    </citation>
    <scope>NUCLEOTIDE SEQUENCE [LARGE SCALE GENOMIC DNA]</scope>
    <source>
        <strain evidence="1 2">200901122</strain>
    </source>
</reference>
<comment type="caution">
    <text evidence="1">The sequence shown here is derived from an EMBL/GenBank/DDBJ whole genome shotgun (WGS) entry which is preliminary data.</text>
</comment>
<gene>
    <name evidence="1" type="ORF">LEP1GSC125_0194</name>
</gene>
<dbReference type="SUPFAM" id="SSF52733">
    <property type="entry name" value="Nicotinate mononucleotide:5,6-dimethylbenzimidazole phosphoribosyltransferase (CobT)"/>
    <property type="match status" value="1"/>
</dbReference>
<keyword evidence="1" id="KW-0328">Glycosyltransferase</keyword>
<dbReference type="Gene3D" id="3.40.50.10210">
    <property type="match status" value="1"/>
</dbReference>